<reference evidence="1" key="1">
    <citation type="submission" date="2020-08" db="EMBL/GenBank/DDBJ databases">
        <title>Multicomponent nature underlies the extraordinary mechanical properties of spider dragline silk.</title>
        <authorList>
            <person name="Kono N."/>
            <person name="Nakamura H."/>
            <person name="Mori M."/>
            <person name="Yoshida Y."/>
            <person name="Ohtoshi R."/>
            <person name="Malay A.D."/>
            <person name="Moran D.A.P."/>
            <person name="Tomita M."/>
            <person name="Numata K."/>
            <person name="Arakawa K."/>
        </authorList>
    </citation>
    <scope>NUCLEOTIDE SEQUENCE</scope>
</reference>
<dbReference type="AlphaFoldDB" id="A0A8X6UNN2"/>
<protein>
    <submittedName>
        <fullName evidence="1">Uncharacterized protein</fullName>
    </submittedName>
</protein>
<name>A0A8X6UNN2_TRICX</name>
<evidence type="ECO:0000313" key="2">
    <source>
        <dbReference type="Proteomes" id="UP000887159"/>
    </source>
</evidence>
<proteinExistence type="predicted"/>
<dbReference type="EMBL" id="BMAU01021004">
    <property type="protein sequence ID" value="GFX86191.1"/>
    <property type="molecule type" value="Genomic_DNA"/>
</dbReference>
<accession>A0A8X6UNN2</accession>
<dbReference type="Proteomes" id="UP000887159">
    <property type="component" value="Unassembled WGS sequence"/>
</dbReference>
<organism evidence="1 2">
    <name type="scientific">Trichonephila clavipes</name>
    <name type="common">Golden silk orbweaver</name>
    <name type="synonym">Nephila clavipes</name>
    <dbReference type="NCBI Taxonomy" id="2585209"/>
    <lineage>
        <taxon>Eukaryota</taxon>
        <taxon>Metazoa</taxon>
        <taxon>Ecdysozoa</taxon>
        <taxon>Arthropoda</taxon>
        <taxon>Chelicerata</taxon>
        <taxon>Arachnida</taxon>
        <taxon>Araneae</taxon>
        <taxon>Araneomorphae</taxon>
        <taxon>Entelegynae</taxon>
        <taxon>Araneoidea</taxon>
        <taxon>Nephilidae</taxon>
        <taxon>Trichonephila</taxon>
    </lineage>
</organism>
<keyword evidence="2" id="KW-1185">Reference proteome</keyword>
<gene>
    <name evidence="1" type="ORF">TNCV_2560731</name>
</gene>
<sequence length="126" mass="15154">MNVRGVTKKICVCKSEKGTVDGYEWRCHNQSKDNRHDVIRSVRKGTWFSESKLAITIILRLTRYWFDKSMNEFVMNDLKVNKNMTKFIRHMWRRSYNHKLVNENFHKFLASIARVYPPTDHDEMQA</sequence>
<evidence type="ECO:0000313" key="1">
    <source>
        <dbReference type="EMBL" id="GFX86191.1"/>
    </source>
</evidence>
<comment type="caution">
    <text evidence="1">The sequence shown here is derived from an EMBL/GenBank/DDBJ whole genome shotgun (WGS) entry which is preliminary data.</text>
</comment>